<evidence type="ECO:0000313" key="3">
    <source>
        <dbReference type="Proteomes" id="UP001283361"/>
    </source>
</evidence>
<comment type="similarity">
    <text evidence="1">Belongs to the cornifelin family.</text>
</comment>
<evidence type="ECO:0008006" key="4">
    <source>
        <dbReference type="Google" id="ProtNLM"/>
    </source>
</evidence>
<reference evidence="2" key="1">
    <citation type="journal article" date="2023" name="G3 (Bethesda)">
        <title>A reference genome for the long-term kleptoplast-retaining sea slug Elysia crispata morphotype clarki.</title>
        <authorList>
            <person name="Eastman K.E."/>
            <person name="Pendleton A.L."/>
            <person name="Shaikh M.A."/>
            <person name="Suttiyut T."/>
            <person name="Ogas R."/>
            <person name="Tomko P."/>
            <person name="Gavelis G."/>
            <person name="Widhalm J.R."/>
            <person name="Wisecaver J.H."/>
        </authorList>
    </citation>
    <scope>NUCLEOTIDE SEQUENCE</scope>
    <source>
        <strain evidence="2">ECLA1</strain>
    </source>
</reference>
<dbReference type="EMBL" id="JAWDGP010005963">
    <property type="protein sequence ID" value="KAK3749103.1"/>
    <property type="molecule type" value="Genomic_DNA"/>
</dbReference>
<protein>
    <recommendedName>
        <fullName evidence="4">Placenta-specific gene 8 protein</fullName>
    </recommendedName>
</protein>
<dbReference type="Proteomes" id="UP001283361">
    <property type="component" value="Unassembled WGS sequence"/>
</dbReference>
<dbReference type="InterPro" id="IPR006461">
    <property type="entry name" value="PLAC_motif_containing"/>
</dbReference>
<dbReference type="AlphaFoldDB" id="A0AAE0YKI6"/>
<evidence type="ECO:0000256" key="1">
    <source>
        <dbReference type="ARBA" id="ARBA00009024"/>
    </source>
</evidence>
<dbReference type="Pfam" id="PF04749">
    <property type="entry name" value="PLAC8"/>
    <property type="match status" value="1"/>
</dbReference>
<organism evidence="2 3">
    <name type="scientific">Elysia crispata</name>
    <name type="common">lettuce slug</name>
    <dbReference type="NCBI Taxonomy" id="231223"/>
    <lineage>
        <taxon>Eukaryota</taxon>
        <taxon>Metazoa</taxon>
        <taxon>Spiralia</taxon>
        <taxon>Lophotrochozoa</taxon>
        <taxon>Mollusca</taxon>
        <taxon>Gastropoda</taxon>
        <taxon>Heterobranchia</taxon>
        <taxon>Euthyneura</taxon>
        <taxon>Panpulmonata</taxon>
        <taxon>Sacoglossa</taxon>
        <taxon>Placobranchoidea</taxon>
        <taxon>Plakobranchidae</taxon>
        <taxon>Elysia</taxon>
    </lineage>
</organism>
<proteinExistence type="inferred from homology"/>
<evidence type="ECO:0000313" key="2">
    <source>
        <dbReference type="EMBL" id="KAK3749103.1"/>
    </source>
</evidence>
<dbReference type="NCBIfam" id="TIGR01571">
    <property type="entry name" value="A_thal_Cys_rich"/>
    <property type="match status" value="1"/>
</dbReference>
<sequence length="319" mass="36450">MWSSRSRAPQWCRMLQSQPGTTVVYLISRLFFLSLYQYPHVVQSQPGTTVVYLIYRLFFLSPYNSTHMWSSLSRTPQWCIFSFYLCNSTHKWSSRSRAPQWCILYLVFSFSLYTSTHMWSSRSRAPQWCILYLVFSFSLCTSTHKWSSRSRAPQWCILYLVFSFSLSIPVPTCGPVAAGHHSGVSYISSFLSLSVSQYPQVVQSQPGTTVVVQQPMQQQPMRDWNYGLFECFDDLKICCCGTFCGLCLACQVAGDMGESMCVPLCLPTIVMRTKWRADNKIQGSMMKDCLIESFCGACALCQLAREVKQSKTANTFKMS</sequence>
<accession>A0AAE0YKI6</accession>
<keyword evidence="3" id="KW-1185">Reference proteome</keyword>
<name>A0AAE0YKI6_9GAST</name>
<gene>
    <name evidence="2" type="ORF">RRG08_034075</name>
</gene>
<dbReference type="PANTHER" id="PTHR15907">
    <property type="entry name" value="DUF614 FAMILY PROTEIN-RELATED"/>
    <property type="match status" value="1"/>
</dbReference>
<comment type="caution">
    <text evidence="2">The sequence shown here is derived from an EMBL/GenBank/DDBJ whole genome shotgun (WGS) entry which is preliminary data.</text>
</comment>